<feature type="transmembrane region" description="Helical" evidence="15">
    <location>
        <begin position="1007"/>
        <end position="1027"/>
    </location>
</feature>
<feature type="transmembrane region" description="Helical" evidence="15">
    <location>
        <begin position="1074"/>
        <end position="1097"/>
    </location>
</feature>
<feature type="transmembrane region" description="Helical" evidence="15">
    <location>
        <begin position="467"/>
        <end position="489"/>
    </location>
</feature>
<comment type="similarity">
    <text evidence="4">Belongs to the major facilitator superfamily. Sugar transporter (TC 2.A.1.1) family. Glucose transporter subfamily.</text>
</comment>
<evidence type="ECO:0000259" key="16">
    <source>
        <dbReference type="PROSITE" id="PS50850"/>
    </source>
</evidence>
<dbReference type="Proteomes" id="UP000700334">
    <property type="component" value="Unassembled WGS sequence"/>
</dbReference>
<evidence type="ECO:0000256" key="13">
    <source>
        <dbReference type="ARBA" id="ARBA00031099"/>
    </source>
</evidence>
<dbReference type="GO" id="GO:0042383">
    <property type="term" value="C:sarcolemma"/>
    <property type="evidence" value="ECO:0007669"/>
    <property type="project" value="UniProtKB-SubCell"/>
</dbReference>
<dbReference type="PROSITE" id="PS00217">
    <property type="entry name" value="SUGAR_TRANSPORT_2"/>
    <property type="match status" value="2"/>
</dbReference>
<feature type="transmembrane region" description="Helical" evidence="15">
    <location>
        <begin position="769"/>
        <end position="788"/>
    </location>
</feature>
<evidence type="ECO:0000256" key="10">
    <source>
        <dbReference type="ARBA" id="ARBA00022989"/>
    </source>
</evidence>
<organism evidence="17 18">
    <name type="scientific">Galemys pyrenaicus</name>
    <name type="common">Iberian desman</name>
    <name type="synonym">Pyrenean desman</name>
    <dbReference type="NCBI Taxonomy" id="202257"/>
    <lineage>
        <taxon>Eukaryota</taxon>
        <taxon>Metazoa</taxon>
        <taxon>Chordata</taxon>
        <taxon>Craniata</taxon>
        <taxon>Vertebrata</taxon>
        <taxon>Euteleostomi</taxon>
        <taxon>Mammalia</taxon>
        <taxon>Eutheria</taxon>
        <taxon>Laurasiatheria</taxon>
        <taxon>Eulipotyphla</taxon>
        <taxon>Talpidae</taxon>
        <taxon>Galemys</taxon>
    </lineage>
</organism>
<protein>
    <recommendedName>
        <fullName evidence="5">Solute carrier family 2, facilitated glucose transporter member 5</fullName>
    </recommendedName>
    <alternativeName>
        <fullName evidence="13">Fructose transporter</fullName>
    </alternativeName>
    <alternativeName>
        <fullName evidence="12">Glucose transporter type 5, small intestine</fullName>
    </alternativeName>
</protein>
<evidence type="ECO:0000256" key="4">
    <source>
        <dbReference type="ARBA" id="ARBA00007004"/>
    </source>
</evidence>
<feature type="transmembrane region" description="Helical" evidence="15">
    <location>
        <begin position="1047"/>
        <end position="1067"/>
    </location>
</feature>
<evidence type="ECO:0000256" key="8">
    <source>
        <dbReference type="ARBA" id="ARBA00022597"/>
    </source>
</evidence>
<name>A0A8J6DFC3_GALPY</name>
<dbReference type="Pfam" id="PF00083">
    <property type="entry name" value="Sugar_tr"/>
    <property type="match status" value="4"/>
</dbReference>
<feature type="transmembrane region" description="Helical" evidence="15">
    <location>
        <begin position="495"/>
        <end position="514"/>
    </location>
</feature>
<evidence type="ECO:0000313" key="17">
    <source>
        <dbReference type="EMBL" id="KAG8505565.1"/>
    </source>
</evidence>
<feature type="transmembrane region" description="Helical" evidence="15">
    <location>
        <begin position="132"/>
        <end position="154"/>
    </location>
</feature>
<dbReference type="PRINTS" id="PR00171">
    <property type="entry name" value="SUGRTRNSPORT"/>
</dbReference>
<dbReference type="PROSITE" id="PS50850">
    <property type="entry name" value="MFS"/>
    <property type="match status" value="2"/>
</dbReference>
<evidence type="ECO:0000256" key="15">
    <source>
        <dbReference type="SAM" id="Phobius"/>
    </source>
</evidence>
<keyword evidence="10 15" id="KW-1133">Transmembrane helix</keyword>
<keyword evidence="7" id="KW-1003">Cell membrane</keyword>
<feature type="transmembrane region" description="Helical" evidence="15">
    <location>
        <begin position="828"/>
        <end position="852"/>
    </location>
</feature>
<dbReference type="AlphaFoldDB" id="A0A8J6DFC3"/>
<feature type="domain" description="Major facilitator superfamily (MFS) profile" evidence="16">
    <location>
        <begin position="649"/>
        <end position="1201"/>
    </location>
</feature>
<dbReference type="PANTHER" id="PTHR23503:SF32">
    <property type="entry name" value="SOLUTE CARRIER FAMILY 2, FACILITATED GLUCOSE TRANSPORTER MEMBER 5"/>
    <property type="match status" value="1"/>
</dbReference>
<reference evidence="17" key="1">
    <citation type="journal article" date="2021" name="Evol. Appl.">
        <title>The genome of the Pyrenean desman and the effects of bottlenecks and inbreeding on the genomic landscape of an endangered species.</title>
        <authorList>
            <person name="Escoda L."/>
            <person name="Castresana J."/>
        </authorList>
    </citation>
    <scope>NUCLEOTIDE SEQUENCE</scope>
    <source>
        <strain evidence="17">IBE-C5619</strain>
    </source>
</reference>
<dbReference type="GO" id="GO:0070837">
    <property type="term" value="P:dehydroascorbic acid transport"/>
    <property type="evidence" value="ECO:0007669"/>
    <property type="project" value="TreeGrafter"/>
</dbReference>
<dbReference type="InterPro" id="IPR020846">
    <property type="entry name" value="MFS_dom"/>
</dbReference>
<feature type="transmembrane region" description="Helical" evidence="15">
    <location>
        <begin position="733"/>
        <end position="757"/>
    </location>
</feature>
<sequence length="1247" mass="135330">MGGRLERPLLEWFAHSGPQPSRGHPLPCAPMGLGPVPLLHLANACVFTLMKEFYNDTFYDRTSDYLSEFSLTLLWSVSVSMFPFGGLIGSFLVGPMVNRLGRKGTLLANNVFSIVSSLLMGCSEVAKSFEMIIVARFLVGICAGLSSNVVPMYLGELSPKNLRGALGVIPQFFITVGILVAQIFGLRSLLAHKTGWPILLGLTGVPAGVQLFLLPFFPESPRYLLIQKKDEAAAREALRKLRGWDDVEAEVREIREEDEAQKAAGFISVLKLLRTRALRWQVVSIVVLMAGQQLSGVNAIYYYADQIYVSAGVKAEQVQYVTAGTGAVNVLITVCAVSVRAQARGRQDAGAPGRGAGGWWAGRSWQHAPPSLRVLLGQPPASCGGEAVQAPRLQKRLCEGAFPRHLTLGASLATWAHCVGHTAVSSRLPLRRGCVGGQGAPPSAQALSRLHPWPAQVFVVELLGRRLLLLLGFSICFTACCVLTAALALQDTVSWMPYLSIVCVFSYVVGHALGPSPIPALLITEIFLQSSRASAFMVGGSVHWFSNFTVGLIFPFIQEALKSYSFIIFAVICLLTTIYTFFIIPETKGKTFMEINRIFTKRNNVSDMYPEKEELHELPPATLEQPPPAVPDRALCLPQGFQPTLVLATLSAAFGSAFQYGYNIAVVNTPHKVAAENQGHRQKQAVTEAAEDMASSPLVSCPMFLAMHVFQVLKSFYNETYSERHGTLTDEKVLLLWSCTVSMFPLGGLLGSLMVGLMVDRCGRKGTLLVNNVFAIVPAILMGVSKVAKMFELIIFARVVLGVCAGISYSALPMYLGELAPKNLRGTLGTMTEVFVIVGVFLAQIFSLQAVLGNPTGWPVLLALTGVPALLQLVTLPCFPESPRYTLIQKRDEDTARRGTEDTAAVRPDACHRPALAARFARALLGSSEHAAPGKPGQCFGGERPPGRLSWVSCCQQQKRAVCSPRSEETERPGRHEIEEMRVESQAEEAEGRLSVLNLFTFRPLRWQLISIIVLMAGQQLSGINAINYYADLIYTSAGVEATHSQYVTVGAGVVNIVMTVISALIVELLGRQLLLLVGYGICGLACITLTLVLLFQSQAPELSYLGVVCIFSYIAGHSIGPTRCALPGPVPSVVRTEIFLQSSRPAAFMVDGAVHWLTNFIVGFVFPSIQEAIGAYSFIIFAGVCLLTAVYIYVVIPETKGRTFVEINRIFAKRNGVELPELPEPRGEVPDVLPPAPAEPGKETSF</sequence>
<feature type="transmembrane region" description="Helical" evidence="15">
    <location>
        <begin position="318"/>
        <end position="339"/>
    </location>
</feature>
<keyword evidence="11 15" id="KW-0472">Membrane</keyword>
<feature type="transmembrane region" description="Helical" evidence="15">
    <location>
        <begin position="166"/>
        <end position="184"/>
    </location>
</feature>
<feature type="transmembrane region" description="Helical" evidence="15">
    <location>
        <begin position="794"/>
        <end position="816"/>
    </location>
</feature>
<keyword evidence="6" id="KW-0813">Transport</keyword>
<dbReference type="OrthoDB" id="4540492at2759"/>
<dbReference type="GO" id="GO:1990539">
    <property type="term" value="P:fructose import across plasma membrane"/>
    <property type="evidence" value="ECO:0007669"/>
    <property type="project" value="UniProtKB-ARBA"/>
</dbReference>
<evidence type="ECO:0000256" key="1">
    <source>
        <dbReference type="ARBA" id="ARBA00000590"/>
    </source>
</evidence>
<evidence type="ECO:0000313" key="18">
    <source>
        <dbReference type="Proteomes" id="UP000700334"/>
    </source>
</evidence>
<comment type="catalytic activity">
    <reaction evidence="1">
        <text>D-fructose(out) = D-fructose(in)</text>
        <dbReference type="Rhea" id="RHEA:60372"/>
        <dbReference type="ChEBI" id="CHEBI:37721"/>
    </reaction>
</comment>
<dbReference type="GO" id="GO:0055056">
    <property type="term" value="F:D-glucose transmembrane transporter activity"/>
    <property type="evidence" value="ECO:0007669"/>
    <property type="project" value="TreeGrafter"/>
</dbReference>
<keyword evidence="9 15" id="KW-0812">Transmembrane</keyword>
<feature type="transmembrane region" description="Helical" evidence="15">
    <location>
        <begin position="280"/>
        <end position="303"/>
    </location>
</feature>
<evidence type="ECO:0000256" key="14">
    <source>
        <dbReference type="SAM" id="MobiDB-lite"/>
    </source>
</evidence>
<feature type="transmembrane region" description="Helical" evidence="15">
    <location>
        <begin position="693"/>
        <end position="713"/>
    </location>
</feature>
<dbReference type="Gene3D" id="1.20.1250.20">
    <property type="entry name" value="MFS general substrate transporter like domains"/>
    <property type="match status" value="4"/>
</dbReference>
<dbReference type="EMBL" id="JAGFMF010012255">
    <property type="protein sequence ID" value="KAG8505565.1"/>
    <property type="molecule type" value="Genomic_DNA"/>
</dbReference>
<feature type="transmembrane region" description="Helical" evidence="15">
    <location>
        <begin position="1176"/>
        <end position="1197"/>
    </location>
</feature>
<proteinExistence type="inferred from homology"/>
<dbReference type="SUPFAM" id="SSF103473">
    <property type="entry name" value="MFS general substrate transporter"/>
    <property type="match status" value="3"/>
</dbReference>
<evidence type="ECO:0000256" key="6">
    <source>
        <dbReference type="ARBA" id="ARBA00022448"/>
    </source>
</evidence>
<gene>
    <name evidence="17" type="ORF">J0S82_016309</name>
</gene>
<dbReference type="InterPro" id="IPR045263">
    <property type="entry name" value="GLUT"/>
</dbReference>
<feature type="transmembrane region" description="Helical" evidence="15">
    <location>
        <begin position="858"/>
        <end position="879"/>
    </location>
</feature>
<feature type="transmembrane region" description="Helical" evidence="15">
    <location>
        <begin position="196"/>
        <end position="217"/>
    </location>
</feature>
<dbReference type="PANTHER" id="PTHR23503">
    <property type="entry name" value="SOLUTE CARRIER FAMILY 2"/>
    <property type="match status" value="1"/>
</dbReference>
<dbReference type="InterPro" id="IPR036259">
    <property type="entry name" value="MFS_trans_sf"/>
</dbReference>
<dbReference type="InterPro" id="IPR005828">
    <property type="entry name" value="MFS_sugar_transport-like"/>
</dbReference>
<dbReference type="GO" id="GO:0046323">
    <property type="term" value="P:D-glucose import"/>
    <property type="evidence" value="ECO:0007669"/>
    <property type="project" value="TreeGrafter"/>
</dbReference>
<feature type="transmembrane region" description="Helical" evidence="15">
    <location>
        <begin position="106"/>
        <end position="126"/>
    </location>
</feature>
<dbReference type="InterPro" id="IPR005829">
    <property type="entry name" value="Sugar_transporter_CS"/>
</dbReference>
<dbReference type="InterPro" id="IPR003663">
    <property type="entry name" value="Sugar/inositol_transpt"/>
</dbReference>
<feature type="region of interest" description="Disordered" evidence="14">
    <location>
        <begin position="1221"/>
        <end position="1247"/>
    </location>
</feature>
<feature type="domain" description="Major facilitator superfamily (MFS) profile" evidence="16">
    <location>
        <begin position="40"/>
        <end position="588"/>
    </location>
</feature>
<dbReference type="CDD" id="cd17432">
    <property type="entry name" value="MFS_GLUT_Class2"/>
    <property type="match status" value="2"/>
</dbReference>
<feature type="transmembrane region" description="Helical" evidence="15">
    <location>
        <begin position="73"/>
        <end position="94"/>
    </location>
</feature>
<evidence type="ECO:0000256" key="9">
    <source>
        <dbReference type="ARBA" id="ARBA00022692"/>
    </source>
</evidence>
<comment type="caution">
    <text evidence="17">The sequence shown here is derived from an EMBL/GenBank/DDBJ whole genome shotgun (WGS) entry which is preliminary data.</text>
</comment>
<comment type="subcellular location">
    <subcellularLocation>
        <location evidence="3">Apical cell membrane</location>
        <topology evidence="3">Multi-pass membrane protein</topology>
    </subcellularLocation>
    <subcellularLocation>
        <location evidence="2">Cell membrane</location>
        <location evidence="2">Sarcolemma</location>
    </subcellularLocation>
</comment>
<evidence type="ECO:0000256" key="12">
    <source>
        <dbReference type="ARBA" id="ARBA00029961"/>
    </source>
</evidence>
<evidence type="ECO:0000256" key="3">
    <source>
        <dbReference type="ARBA" id="ARBA00004424"/>
    </source>
</evidence>
<dbReference type="NCBIfam" id="TIGR00879">
    <property type="entry name" value="SP"/>
    <property type="match status" value="1"/>
</dbReference>
<dbReference type="FunFam" id="1.20.1250.20:FF:001511">
    <property type="entry name" value="Solute carrier family 2, facilitated glucose transporter member 5"/>
    <property type="match status" value="2"/>
</dbReference>
<keyword evidence="18" id="KW-1185">Reference proteome</keyword>
<feature type="transmembrane region" description="Helical" evidence="15">
    <location>
        <begin position="535"/>
        <end position="557"/>
    </location>
</feature>
<accession>A0A8J6DFC3</accession>
<evidence type="ECO:0000256" key="11">
    <source>
        <dbReference type="ARBA" id="ARBA00023136"/>
    </source>
</evidence>
<evidence type="ECO:0000256" key="7">
    <source>
        <dbReference type="ARBA" id="ARBA00022475"/>
    </source>
</evidence>
<keyword evidence="8 17" id="KW-0762">Sugar transport</keyword>
<evidence type="ECO:0000256" key="2">
    <source>
        <dbReference type="ARBA" id="ARBA00004135"/>
    </source>
</evidence>
<dbReference type="GO" id="GO:0005353">
    <property type="term" value="F:fructose transmembrane transporter activity"/>
    <property type="evidence" value="ECO:0007669"/>
    <property type="project" value="UniProtKB-ARBA"/>
</dbReference>
<dbReference type="GO" id="GO:0016324">
    <property type="term" value="C:apical plasma membrane"/>
    <property type="evidence" value="ECO:0007669"/>
    <property type="project" value="UniProtKB-SubCell"/>
</dbReference>
<feature type="transmembrane region" description="Helical" evidence="15">
    <location>
        <begin position="563"/>
        <end position="584"/>
    </location>
</feature>
<evidence type="ECO:0000256" key="5">
    <source>
        <dbReference type="ARBA" id="ARBA00015973"/>
    </source>
</evidence>